<accession>A0A0W4ZVX3</accession>
<dbReference type="VEuPathDB" id="FungiDB:T551_00001"/>
<dbReference type="AlphaFoldDB" id="A0A0W4ZVX3"/>
<feature type="non-terminal residue" evidence="1">
    <location>
        <position position="1"/>
    </location>
</feature>
<dbReference type="RefSeq" id="XP_018231208.1">
    <property type="nucleotide sequence ID" value="XM_018372268.1"/>
</dbReference>
<comment type="caution">
    <text evidence="1">The sequence shown here is derived from an EMBL/GenBank/DDBJ whole genome shotgun (WGS) entry which is preliminary data.</text>
</comment>
<sequence>ARAVARAVKRRAAQGAGTNDEEEVRLLALIAKENYKNTDQCKDKVEKYCKTLTDAGLNPEKVHEKLKDFCNNGKQNKKCQDLQTKVTGKCTSFQQKLKTALTNPSDD</sequence>
<name>A0A0W4ZVX3_PNEJ7</name>
<protein>
    <recommendedName>
        <fullName evidence="3">Major surface glycoprotein</fullName>
    </recommendedName>
</protein>
<feature type="non-terminal residue" evidence="1">
    <location>
        <position position="107"/>
    </location>
</feature>
<dbReference type="EMBL" id="LFWA01000001">
    <property type="protein sequence ID" value="KTW32516.1"/>
    <property type="molecule type" value="Genomic_DNA"/>
</dbReference>
<keyword evidence="2" id="KW-1185">Reference proteome</keyword>
<organism evidence="1 2">
    <name type="scientific">Pneumocystis jirovecii (strain RU7)</name>
    <name type="common">Human pneumocystis pneumonia agent</name>
    <dbReference type="NCBI Taxonomy" id="1408657"/>
    <lineage>
        <taxon>Eukaryota</taxon>
        <taxon>Fungi</taxon>
        <taxon>Dikarya</taxon>
        <taxon>Ascomycota</taxon>
        <taxon>Taphrinomycotina</taxon>
        <taxon>Pneumocystomycetes</taxon>
        <taxon>Pneumocystaceae</taxon>
        <taxon>Pneumocystis</taxon>
    </lineage>
</organism>
<proteinExistence type="predicted"/>
<dbReference type="Proteomes" id="UP000053447">
    <property type="component" value="Unassembled WGS sequence"/>
</dbReference>
<reference evidence="2" key="1">
    <citation type="journal article" date="2016" name="Nat. Commun.">
        <title>Genome analysis of three Pneumocystis species reveals adaptation mechanisms to life exclusively in mammalian hosts.</title>
        <authorList>
            <person name="Ma L."/>
            <person name="Chen Z."/>
            <person name="Huang D.W."/>
            <person name="Kutty G."/>
            <person name="Ishihara M."/>
            <person name="Wang H."/>
            <person name="Abouelleil A."/>
            <person name="Bishop L."/>
            <person name="Davey E."/>
            <person name="Deng R."/>
            <person name="Deng X."/>
            <person name="Fan L."/>
            <person name="Fantoni G."/>
            <person name="Fitzgerald M."/>
            <person name="Gogineni E."/>
            <person name="Goldberg J.M."/>
            <person name="Handley G."/>
            <person name="Hu X."/>
            <person name="Huber C."/>
            <person name="Jiao X."/>
            <person name="Jones K."/>
            <person name="Levin J.Z."/>
            <person name="Liu Y."/>
            <person name="Macdonald P."/>
            <person name="Melnikov A."/>
            <person name="Raley C."/>
            <person name="Sassi M."/>
            <person name="Sherman B.T."/>
            <person name="Song X."/>
            <person name="Sykes S."/>
            <person name="Tran B."/>
            <person name="Walsh L."/>
            <person name="Xia Y."/>
            <person name="Yang J."/>
            <person name="Young S."/>
            <person name="Zeng Q."/>
            <person name="Zheng X."/>
            <person name="Stephens R."/>
            <person name="Nusbaum C."/>
            <person name="Birren B.W."/>
            <person name="Azadi P."/>
            <person name="Lempicki R.A."/>
            <person name="Cuomo C.A."/>
            <person name="Kovacs J.A."/>
        </authorList>
    </citation>
    <scope>NUCLEOTIDE SEQUENCE [LARGE SCALE GENOMIC DNA]</scope>
    <source>
        <strain evidence="2">RU7</strain>
    </source>
</reference>
<dbReference type="STRING" id="1408657.A0A0W4ZVX3"/>
<dbReference type="OrthoDB" id="5415993at2759"/>
<dbReference type="GeneID" id="28938523"/>
<gene>
    <name evidence="1" type="ORF">T551_00001</name>
</gene>
<evidence type="ECO:0000313" key="1">
    <source>
        <dbReference type="EMBL" id="KTW32516.1"/>
    </source>
</evidence>
<evidence type="ECO:0008006" key="3">
    <source>
        <dbReference type="Google" id="ProtNLM"/>
    </source>
</evidence>
<evidence type="ECO:0000313" key="2">
    <source>
        <dbReference type="Proteomes" id="UP000053447"/>
    </source>
</evidence>